<name>A0A7H0HG01_9BURK</name>
<dbReference type="RefSeq" id="WP_187736450.1">
    <property type="nucleotide sequence ID" value="NZ_CP060790.1"/>
</dbReference>
<accession>A0A7H0HG01</accession>
<evidence type="ECO:0000313" key="3">
    <source>
        <dbReference type="Proteomes" id="UP000516057"/>
    </source>
</evidence>
<sequence length="136" mass="14963">MGIVADSFLSKPGSLVLSMFPNILGFGIGVYALVFALSAKFVVEVQDTAEKQNAMSGTGKRTVLALNSDMSYPLIVLIFALAIGVVQQIFPANEWLIVGCWWAFWYGLFVTLEVVSTLFRLGEHSLLEKLESKQKN</sequence>
<reference evidence="2 3" key="1">
    <citation type="submission" date="2020-08" db="EMBL/GenBank/DDBJ databases">
        <title>Genome sequence of Acidovorax monticola KACC 19171T.</title>
        <authorList>
            <person name="Hyun D.-W."/>
            <person name="Bae J.-W."/>
        </authorList>
    </citation>
    <scope>NUCLEOTIDE SEQUENCE [LARGE SCALE GENOMIC DNA]</scope>
    <source>
        <strain evidence="2 3">KACC 19171</strain>
    </source>
</reference>
<keyword evidence="3" id="KW-1185">Reference proteome</keyword>
<dbReference type="Proteomes" id="UP000516057">
    <property type="component" value="Chromosome"/>
</dbReference>
<organism evidence="2 3">
    <name type="scientific">Paenacidovorax monticola</name>
    <dbReference type="NCBI Taxonomy" id="1926868"/>
    <lineage>
        <taxon>Bacteria</taxon>
        <taxon>Pseudomonadati</taxon>
        <taxon>Pseudomonadota</taxon>
        <taxon>Betaproteobacteria</taxon>
        <taxon>Burkholderiales</taxon>
        <taxon>Comamonadaceae</taxon>
        <taxon>Paenacidovorax</taxon>
    </lineage>
</organism>
<protein>
    <submittedName>
        <fullName evidence="2">Uncharacterized protein</fullName>
    </submittedName>
</protein>
<keyword evidence="1" id="KW-1133">Transmembrane helix</keyword>
<dbReference type="EMBL" id="CP060790">
    <property type="protein sequence ID" value="QNP59467.1"/>
    <property type="molecule type" value="Genomic_DNA"/>
</dbReference>
<evidence type="ECO:0000256" key="1">
    <source>
        <dbReference type="SAM" id="Phobius"/>
    </source>
</evidence>
<evidence type="ECO:0000313" key="2">
    <source>
        <dbReference type="EMBL" id="QNP59467.1"/>
    </source>
</evidence>
<proteinExistence type="predicted"/>
<keyword evidence="1" id="KW-0812">Transmembrane</keyword>
<feature type="transmembrane region" description="Helical" evidence="1">
    <location>
        <begin position="70"/>
        <end position="90"/>
    </location>
</feature>
<dbReference type="KEGG" id="amon:H9L24_00010"/>
<gene>
    <name evidence="2" type="ORF">H9L24_00010</name>
</gene>
<feature type="transmembrane region" description="Helical" evidence="1">
    <location>
        <begin position="96"/>
        <end position="119"/>
    </location>
</feature>
<dbReference type="AlphaFoldDB" id="A0A7H0HG01"/>
<keyword evidence="1" id="KW-0472">Membrane</keyword>
<feature type="transmembrane region" description="Helical" evidence="1">
    <location>
        <begin position="20"/>
        <end position="43"/>
    </location>
</feature>